<dbReference type="InterPro" id="IPR001533">
    <property type="entry name" value="Pterin_deHydtase"/>
</dbReference>
<dbReference type="PRINTS" id="PR00834">
    <property type="entry name" value="PROTEASES2C"/>
</dbReference>
<dbReference type="Pfam" id="PF13180">
    <property type="entry name" value="PDZ_2"/>
    <property type="match status" value="1"/>
</dbReference>
<dbReference type="AlphaFoldDB" id="A0AA35CMB6"/>
<dbReference type="GO" id="GO:0006508">
    <property type="term" value="P:proteolysis"/>
    <property type="evidence" value="ECO:0007669"/>
    <property type="project" value="UniProtKB-KW"/>
</dbReference>
<evidence type="ECO:0000256" key="6">
    <source>
        <dbReference type="ARBA" id="ARBA00023239"/>
    </source>
</evidence>
<dbReference type="InterPro" id="IPR036428">
    <property type="entry name" value="PCD_sf"/>
</dbReference>
<dbReference type="KEGG" id="cmic:caldi_29220"/>
<dbReference type="SUPFAM" id="SSF50156">
    <property type="entry name" value="PDZ domain-like"/>
    <property type="match status" value="1"/>
</dbReference>
<dbReference type="GO" id="GO:0008124">
    <property type="term" value="F:4-alpha-hydroxytetrahydrobiopterin dehydratase activity"/>
    <property type="evidence" value="ECO:0007669"/>
    <property type="project" value="UniProtKB-EC"/>
</dbReference>
<dbReference type="Pfam" id="PF01329">
    <property type="entry name" value="Pterin_4a"/>
    <property type="match status" value="1"/>
</dbReference>
<dbReference type="EC" id="4.2.1.96" evidence="3"/>
<keyword evidence="9" id="KW-1185">Reference proteome</keyword>
<dbReference type="EMBL" id="AP025628">
    <property type="protein sequence ID" value="BDG61832.1"/>
    <property type="molecule type" value="Genomic_DNA"/>
</dbReference>
<dbReference type="Gene3D" id="2.40.10.120">
    <property type="match status" value="1"/>
</dbReference>
<reference evidence="8" key="1">
    <citation type="submission" date="2022-03" db="EMBL/GenBank/DDBJ databases">
        <title>Complete genome sequence of Caldinitratiruptor microaerophilus.</title>
        <authorList>
            <person name="Mukaiyama R."/>
            <person name="Nishiyama T."/>
            <person name="Ueda K."/>
        </authorList>
    </citation>
    <scope>NUCLEOTIDE SEQUENCE</scope>
    <source>
        <strain evidence="8">JCM 16183</strain>
    </source>
</reference>
<keyword evidence="5" id="KW-0378">Hydrolase</keyword>
<dbReference type="InterPro" id="IPR001940">
    <property type="entry name" value="Peptidase_S1C"/>
</dbReference>
<dbReference type="InterPro" id="IPR009003">
    <property type="entry name" value="Peptidase_S1_PA"/>
</dbReference>
<evidence type="ECO:0000256" key="3">
    <source>
        <dbReference type="ARBA" id="ARBA00013252"/>
    </source>
</evidence>
<dbReference type="PROSITE" id="PS50106">
    <property type="entry name" value="PDZ"/>
    <property type="match status" value="1"/>
</dbReference>
<dbReference type="InterPro" id="IPR051201">
    <property type="entry name" value="Chloro_Bact_Ser_Proteases"/>
</dbReference>
<gene>
    <name evidence="8" type="ORF">caldi_29220</name>
</gene>
<dbReference type="InterPro" id="IPR001478">
    <property type="entry name" value="PDZ"/>
</dbReference>
<dbReference type="SMART" id="SM00228">
    <property type="entry name" value="PDZ"/>
    <property type="match status" value="1"/>
</dbReference>
<dbReference type="PANTHER" id="PTHR43343">
    <property type="entry name" value="PEPTIDASE S12"/>
    <property type="match status" value="1"/>
</dbReference>
<keyword evidence="4" id="KW-0645">Protease</keyword>
<keyword evidence="6" id="KW-0456">Lyase</keyword>
<dbReference type="SUPFAM" id="SSF55248">
    <property type="entry name" value="PCD-like"/>
    <property type="match status" value="1"/>
</dbReference>
<protein>
    <recommendedName>
        <fullName evidence="3">4a-hydroxytetrahydrobiopterin dehydratase</fullName>
        <ecNumber evidence="3">4.2.1.96</ecNumber>
    </recommendedName>
</protein>
<organism evidence="8 9">
    <name type="scientific">Caldinitratiruptor microaerophilus</name>
    <dbReference type="NCBI Taxonomy" id="671077"/>
    <lineage>
        <taxon>Bacteria</taxon>
        <taxon>Bacillati</taxon>
        <taxon>Bacillota</taxon>
        <taxon>Clostridia</taxon>
        <taxon>Eubacteriales</taxon>
        <taxon>Symbiobacteriaceae</taxon>
        <taxon>Caldinitratiruptor</taxon>
    </lineage>
</organism>
<dbReference type="GO" id="GO:0004252">
    <property type="term" value="F:serine-type endopeptidase activity"/>
    <property type="evidence" value="ECO:0007669"/>
    <property type="project" value="InterPro"/>
</dbReference>
<evidence type="ECO:0000256" key="5">
    <source>
        <dbReference type="ARBA" id="ARBA00022801"/>
    </source>
</evidence>
<evidence type="ECO:0000313" key="8">
    <source>
        <dbReference type="EMBL" id="BDG61832.1"/>
    </source>
</evidence>
<dbReference type="Proteomes" id="UP001163687">
    <property type="component" value="Chromosome"/>
</dbReference>
<evidence type="ECO:0000256" key="2">
    <source>
        <dbReference type="ARBA" id="ARBA00006472"/>
    </source>
</evidence>
<evidence type="ECO:0000256" key="4">
    <source>
        <dbReference type="ARBA" id="ARBA00022670"/>
    </source>
</evidence>
<dbReference type="SUPFAM" id="SSF50494">
    <property type="entry name" value="Trypsin-like serine proteases"/>
    <property type="match status" value="1"/>
</dbReference>
<comment type="catalytic activity">
    <reaction evidence="1">
        <text>(4aS,6R)-4a-hydroxy-L-erythro-5,6,7,8-tetrahydrobiopterin = (6R)-L-erythro-6,7-dihydrobiopterin + H2O</text>
        <dbReference type="Rhea" id="RHEA:11920"/>
        <dbReference type="ChEBI" id="CHEBI:15377"/>
        <dbReference type="ChEBI" id="CHEBI:15642"/>
        <dbReference type="ChEBI" id="CHEBI:43120"/>
        <dbReference type="EC" id="4.2.1.96"/>
    </reaction>
</comment>
<evidence type="ECO:0000259" key="7">
    <source>
        <dbReference type="PROSITE" id="PS50106"/>
    </source>
</evidence>
<evidence type="ECO:0000256" key="1">
    <source>
        <dbReference type="ARBA" id="ARBA00001554"/>
    </source>
</evidence>
<dbReference type="PANTHER" id="PTHR43343:SF3">
    <property type="entry name" value="PROTEASE DO-LIKE 8, CHLOROPLASTIC"/>
    <property type="match status" value="1"/>
</dbReference>
<dbReference type="Gene3D" id="3.30.1360.20">
    <property type="entry name" value="Transcriptional coactivator/pterin dehydratase"/>
    <property type="match status" value="1"/>
</dbReference>
<evidence type="ECO:0000313" key="9">
    <source>
        <dbReference type="Proteomes" id="UP001163687"/>
    </source>
</evidence>
<comment type="similarity">
    <text evidence="2">Belongs to the pterin-4-alpha-carbinolamine dehydratase family.</text>
</comment>
<feature type="domain" description="PDZ" evidence="7">
    <location>
        <begin position="309"/>
        <end position="402"/>
    </location>
</feature>
<dbReference type="Pfam" id="PF13365">
    <property type="entry name" value="Trypsin_2"/>
    <property type="match status" value="1"/>
</dbReference>
<sequence length="599" mass="63647">MGLARLIPRFPDGVAFVNRTAEIADTMDRHSDVYLRYGSVTFTSLTRSGERESEKDFEVAVRCEVVAVQQCPSPDQRRPTMFRCRVLRTAVASLLGFVVVAAGAPARGAAEPVHDVSAVAEAARASVVGILVTVPSGDPGEPRRDHAAATGFVYRPGYVITNAHVVKDAVEVQILFPDRSVTVVSDVSRSVLRDEVADIAVIRVDTRGLHPLPFANSDAVRVGEPVIAIGNPLGFRLGNTVTAGILSGVGRAVGTGLPFLQLDAAINPGNSGGPLLNREGRVIGINSAKIADVGIEGLALAIPANLAREVADELIARGKVERVWLGLRFVEGWKAYFGVPNEDGVEIESVVPDGPAGQVGLRSGDRLVRIDGRPVGTEDEINAYLLHRRPGEAVSIMVRRKGQVLETRVVLEARARLQEEVLPPPGPGRGILVHLTPAQIRDAAEYGETLIWQGLDALVADYTAQSGDAEAVLYTEFTYVARRVLSALWATGQHPSEAFQRAAADAIRGQLEVVVEMTGPGPGFLDGASAVLRQGALAVPGRVVRGPGYAVSPEGNSATGQVSFRFDSTGLDPAGEVDVVVTPPHGRSYVFHYALADLR</sequence>
<name>A0AA35CMB6_9FIRM</name>
<accession>A0AA35CMB6</accession>
<dbReference type="InterPro" id="IPR036034">
    <property type="entry name" value="PDZ_sf"/>
</dbReference>
<proteinExistence type="inferred from homology"/>
<dbReference type="Gene3D" id="2.30.42.10">
    <property type="match status" value="1"/>
</dbReference>
<dbReference type="GO" id="GO:0006729">
    <property type="term" value="P:tetrahydrobiopterin biosynthetic process"/>
    <property type="evidence" value="ECO:0007669"/>
    <property type="project" value="InterPro"/>
</dbReference>